<dbReference type="PANTHER" id="PTHR14969:SF62">
    <property type="entry name" value="DECAPRENYLPHOSPHORYL-5-PHOSPHORIBOSE PHOSPHATASE RV3807C-RELATED"/>
    <property type="match status" value="1"/>
</dbReference>
<comment type="caution">
    <text evidence="9">The sequence shown here is derived from an EMBL/GenBank/DDBJ whole genome shotgun (WGS) entry which is preliminary data.</text>
</comment>
<organism evidence="9 10">
    <name type="scientific">Chitinophaga agrisoli</name>
    <dbReference type="NCBI Taxonomy" id="2607653"/>
    <lineage>
        <taxon>Bacteria</taxon>
        <taxon>Pseudomonadati</taxon>
        <taxon>Bacteroidota</taxon>
        <taxon>Chitinophagia</taxon>
        <taxon>Chitinophagales</taxon>
        <taxon>Chitinophagaceae</taxon>
        <taxon>Chitinophaga</taxon>
    </lineage>
</organism>
<feature type="transmembrane region" description="Helical" evidence="7">
    <location>
        <begin position="58"/>
        <end position="81"/>
    </location>
</feature>
<feature type="transmembrane region" description="Helical" evidence="7">
    <location>
        <begin position="184"/>
        <end position="204"/>
    </location>
</feature>
<comment type="subcellular location">
    <subcellularLocation>
        <location evidence="1">Cell membrane</location>
        <topology evidence="1">Multi-pass membrane protein</topology>
    </subcellularLocation>
</comment>
<evidence type="ECO:0000256" key="3">
    <source>
        <dbReference type="ARBA" id="ARBA00022692"/>
    </source>
</evidence>
<feature type="domain" description="Phosphatidic acid phosphatase type 2/haloperoxidase" evidence="8">
    <location>
        <begin position="87"/>
        <end position="197"/>
    </location>
</feature>
<feature type="transmembrane region" description="Helical" evidence="7">
    <location>
        <begin position="154"/>
        <end position="172"/>
    </location>
</feature>
<reference evidence="9 10" key="1">
    <citation type="submission" date="2019-09" db="EMBL/GenBank/DDBJ databases">
        <title>Chitinophaga ginsengihumi sp. nov., isolated from soil of ginseng rhizosphere.</title>
        <authorList>
            <person name="Lee J."/>
        </authorList>
    </citation>
    <scope>NUCLEOTIDE SEQUENCE [LARGE SCALE GENOMIC DNA]</scope>
    <source>
        <strain evidence="9 10">BN140078</strain>
    </source>
</reference>
<evidence type="ECO:0000256" key="5">
    <source>
        <dbReference type="ARBA" id="ARBA00022989"/>
    </source>
</evidence>
<dbReference type="Gene3D" id="1.20.144.10">
    <property type="entry name" value="Phosphatidic acid phosphatase type 2/haloperoxidase"/>
    <property type="match status" value="1"/>
</dbReference>
<dbReference type="AlphaFoldDB" id="A0A5B2VVJ4"/>
<sequence>MVMSDQDMHTYRNPVLLGALTACFLVSLLPVVHIPFFQDIDVNVLILINLSRIHSLDAFFNLVTDTAGAVGMLTPLILLCIPRLRKAGVYGLIAYLATALTSNALKYILNRPRPFATYHFIEKMTSGGSPSFPSGHTTDAFVTAGVLSLVFRRWYVTVVVYLWAILVAYSRIDLGVHYPSDVLAGAALGSIAAVVCYGVEGWLIRKREAF</sequence>
<feature type="transmembrane region" description="Helical" evidence="7">
    <location>
        <begin position="15"/>
        <end position="37"/>
    </location>
</feature>
<dbReference type="EMBL" id="VUOC01000002">
    <property type="protein sequence ID" value="KAA2242700.1"/>
    <property type="molecule type" value="Genomic_DNA"/>
</dbReference>
<accession>A0A5B2VVJ4</accession>
<evidence type="ECO:0000256" key="7">
    <source>
        <dbReference type="SAM" id="Phobius"/>
    </source>
</evidence>
<evidence type="ECO:0000256" key="4">
    <source>
        <dbReference type="ARBA" id="ARBA00022801"/>
    </source>
</evidence>
<keyword evidence="6 7" id="KW-0472">Membrane</keyword>
<keyword evidence="3 7" id="KW-0812">Transmembrane</keyword>
<evidence type="ECO:0000259" key="8">
    <source>
        <dbReference type="SMART" id="SM00014"/>
    </source>
</evidence>
<keyword evidence="4" id="KW-0378">Hydrolase</keyword>
<evidence type="ECO:0000313" key="9">
    <source>
        <dbReference type="EMBL" id="KAA2242700.1"/>
    </source>
</evidence>
<keyword evidence="2" id="KW-1003">Cell membrane</keyword>
<dbReference type="Proteomes" id="UP000324611">
    <property type="component" value="Unassembled WGS sequence"/>
</dbReference>
<dbReference type="Pfam" id="PF01569">
    <property type="entry name" value="PAP2"/>
    <property type="match status" value="1"/>
</dbReference>
<keyword evidence="5 7" id="KW-1133">Transmembrane helix</keyword>
<reference evidence="9 10" key="2">
    <citation type="submission" date="2019-09" db="EMBL/GenBank/DDBJ databases">
        <authorList>
            <person name="Jin C."/>
        </authorList>
    </citation>
    <scope>NUCLEOTIDE SEQUENCE [LARGE SCALE GENOMIC DNA]</scope>
    <source>
        <strain evidence="9 10">BN140078</strain>
    </source>
</reference>
<dbReference type="PANTHER" id="PTHR14969">
    <property type="entry name" value="SPHINGOSINE-1-PHOSPHATE PHOSPHOHYDROLASE"/>
    <property type="match status" value="1"/>
</dbReference>
<proteinExistence type="predicted"/>
<name>A0A5B2VVJ4_9BACT</name>
<protein>
    <submittedName>
        <fullName evidence="9">Phosphatase PAP2 family protein</fullName>
    </submittedName>
</protein>
<evidence type="ECO:0000256" key="6">
    <source>
        <dbReference type="ARBA" id="ARBA00023136"/>
    </source>
</evidence>
<gene>
    <name evidence="9" type="ORF">F0L74_09230</name>
</gene>
<feature type="transmembrane region" description="Helical" evidence="7">
    <location>
        <begin position="87"/>
        <end position="109"/>
    </location>
</feature>
<dbReference type="SMART" id="SM00014">
    <property type="entry name" value="acidPPc"/>
    <property type="match status" value="1"/>
</dbReference>
<evidence type="ECO:0000313" key="10">
    <source>
        <dbReference type="Proteomes" id="UP000324611"/>
    </source>
</evidence>
<evidence type="ECO:0000256" key="2">
    <source>
        <dbReference type="ARBA" id="ARBA00022475"/>
    </source>
</evidence>
<evidence type="ECO:0000256" key="1">
    <source>
        <dbReference type="ARBA" id="ARBA00004651"/>
    </source>
</evidence>
<dbReference type="GO" id="GO:0005886">
    <property type="term" value="C:plasma membrane"/>
    <property type="evidence" value="ECO:0007669"/>
    <property type="project" value="UniProtKB-SubCell"/>
</dbReference>
<dbReference type="InterPro" id="IPR036938">
    <property type="entry name" value="PAP2/HPO_sf"/>
</dbReference>
<keyword evidence="10" id="KW-1185">Reference proteome</keyword>
<dbReference type="GO" id="GO:0016787">
    <property type="term" value="F:hydrolase activity"/>
    <property type="evidence" value="ECO:0007669"/>
    <property type="project" value="UniProtKB-KW"/>
</dbReference>
<dbReference type="InterPro" id="IPR000326">
    <property type="entry name" value="PAP2/HPO"/>
</dbReference>
<dbReference type="SUPFAM" id="SSF48317">
    <property type="entry name" value="Acid phosphatase/Vanadium-dependent haloperoxidase"/>
    <property type="match status" value="1"/>
</dbReference>